<name>A0A0W8G6D9_9ZZZZ</name>
<keyword evidence="1" id="KW-0474">Menaquinone biosynthesis</keyword>
<dbReference type="PANTHER" id="PTHR37167">
    <property type="entry name" value="1,4-DIHYDROXY-6-NAPHTOATE SYNTHASE"/>
    <property type="match status" value="1"/>
</dbReference>
<evidence type="ECO:0000313" key="3">
    <source>
        <dbReference type="EMBL" id="KUG28709.1"/>
    </source>
</evidence>
<gene>
    <name evidence="3" type="ORF">ASZ90_001405</name>
</gene>
<dbReference type="AlphaFoldDB" id="A0A0W8G6D9"/>
<dbReference type="GO" id="GO:0016829">
    <property type="term" value="F:lyase activity"/>
    <property type="evidence" value="ECO:0007669"/>
    <property type="project" value="UniProtKB-KW"/>
</dbReference>
<dbReference type="InterPro" id="IPR030869">
    <property type="entry name" value="MqnD"/>
</dbReference>
<evidence type="ECO:0000256" key="1">
    <source>
        <dbReference type="ARBA" id="ARBA00022428"/>
    </source>
</evidence>
<protein>
    <submittedName>
        <fullName evidence="3">Menaquinone via futalosine step 4</fullName>
    </submittedName>
</protein>
<dbReference type="GO" id="GO:0009234">
    <property type="term" value="P:menaquinone biosynthetic process"/>
    <property type="evidence" value="ECO:0007669"/>
    <property type="project" value="UniProtKB-KW"/>
</dbReference>
<dbReference type="Pfam" id="PF02621">
    <property type="entry name" value="VitK2_biosynth"/>
    <property type="match status" value="1"/>
</dbReference>
<comment type="caution">
    <text evidence="3">The sequence shown here is derived from an EMBL/GenBank/DDBJ whole genome shotgun (WGS) entry which is preliminary data.</text>
</comment>
<reference evidence="3" key="1">
    <citation type="journal article" date="2015" name="Proc. Natl. Acad. Sci. U.S.A.">
        <title>Networks of energetic and metabolic interactions define dynamics in microbial communities.</title>
        <authorList>
            <person name="Embree M."/>
            <person name="Liu J.K."/>
            <person name="Al-Bassam M.M."/>
            <person name="Zengler K."/>
        </authorList>
    </citation>
    <scope>NUCLEOTIDE SEQUENCE</scope>
</reference>
<sequence>MKRLTVAVSPCPNDMAIFGAWILGLAPDAPRADFVFLDVENLNEAALAGRFDIIKVSAAVGLALGESCRILPSGAAFGLGVGPKLAVPAGAQASLRPDTVIVPGLLTTAAMLLRAALADPAVAALPGIPRQDAAFLPVRYDLVAETAAAKGNAAALLIHETALVPERHGLRRILDLGRWWDARTGGLPLPLGCIAGRAACGDDVLHAVSRTIRTSLDAALARPRAVLPLIRAMAVEKDGDILDAHIKAYVNDLSRDMGPAGKKALAALAAMGKSPDAPLPVLGESWYRPVDESA</sequence>
<dbReference type="EMBL" id="LNQE01000189">
    <property type="protein sequence ID" value="KUG28709.1"/>
    <property type="molecule type" value="Genomic_DNA"/>
</dbReference>
<accession>A0A0W8G6D9</accession>
<dbReference type="SUPFAM" id="SSF53850">
    <property type="entry name" value="Periplasmic binding protein-like II"/>
    <property type="match status" value="1"/>
</dbReference>
<dbReference type="PANTHER" id="PTHR37167:SF1">
    <property type="entry name" value="1,4-DIHYDROXY-6-NAPHTOATE SYNTHASE"/>
    <property type="match status" value="1"/>
</dbReference>
<dbReference type="InterPro" id="IPR003773">
    <property type="entry name" value="Menaquinone_biosynth"/>
</dbReference>
<dbReference type="Gene3D" id="3.40.190.10">
    <property type="entry name" value="Periplasmic binding protein-like II"/>
    <property type="match status" value="2"/>
</dbReference>
<proteinExistence type="predicted"/>
<organism evidence="3">
    <name type="scientific">hydrocarbon metagenome</name>
    <dbReference type="NCBI Taxonomy" id="938273"/>
    <lineage>
        <taxon>unclassified sequences</taxon>
        <taxon>metagenomes</taxon>
        <taxon>ecological metagenomes</taxon>
    </lineage>
</organism>
<evidence type="ECO:0000256" key="2">
    <source>
        <dbReference type="ARBA" id="ARBA00023239"/>
    </source>
</evidence>
<keyword evidence="2" id="KW-0456">Lyase</keyword>